<evidence type="ECO:0000313" key="4">
    <source>
        <dbReference type="Proteomes" id="UP001438707"/>
    </source>
</evidence>
<keyword evidence="2" id="KW-0472">Membrane</keyword>
<proteinExistence type="predicted"/>
<dbReference type="EMBL" id="JALJOS010000004">
    <property type="protein sequence ID" value="KAK9840359.1"/>
    <property type="molecule type" value="Genomic_DNA"/>
</dbReference>
<feature type="compositionally biased region" description="Basic and acidic residues" evidence="1">
    <location>
        <begin position="129"/>
        <end position="138"/>
    </location>
</feature>
<dbReference type="AlphaFoldDB" id="A0AAW1S2D0"/>
<sequence>MQASPPPPPAANVTTASAAPASSSDSGAKPLYIIFACVIAAAVLIGVLGCCWRLGPRKAARLCGLLLLAKAFARAGKWVWKHFPGRHPDSFKKQSILERADAARPEFEYVQLADGRLVAINAAGEGKEWQAGDKEDFKTQSNANNKSDDNTPSQDASSLQKPHTGSLRERYSITADLNPELSDVEIGRMKDEIIPAKRGATQDAHAPTPAGLNSLSLQHKTSGVKRLAASLSGTIKRSWSDLSDLAELQQDWHTTRYQDEPNALYIEDKRLGPLQRPPQRQQSSAWVLLESRAEPLQHTSSNPMYEASTWHDVIDLTRQQSGSVASEDQAEPAAIEREISVPNPLFDSQLRRTSSDDALPWRPQQVLEDARPLTRAASASTAQGVGSNSRRAALPSFAAPGRLGSAADTASTSRQAAVHGTHDAGSHVSRTSSASPTMGNTRSKNSSPTAASPQRQGTVRLEHLAKVANELKVLAGRLESQGSLARTRTADLLRSGSQTLCNSSAKAGNLVTGVLNRQRPSEQASAVQTTAQDGNPFAYHSPGDMMRTLPSLQASFTSAAYLETSTREPSASDLQQYAAEYLEGEASSAAPDHVRPTTANDPPSRTDSSLGSSDSGAQARSNRATSPPKALQHLFCGCQQHLQYICLSQKMPQQPQTDMGEQTSAMVSACLPDQIRISKQASIYLCRCKAAALSSDLAEVGCTQHPVSITH</sequence>
<keyword evidence="2" id="KW-0812">Transmembrane</keyword>
<comment type="caution">
    <text evidence="3">The sequence shown here is derived from an EMBL/GenBank/DDBJ whole genome shotgun (WGS) entry which is preliminary data.</text>
</comment>
<reference evidence="3 4" key="1">
    <citation type="journal article" date="2024" name="Nat. Commun.">
        <title>Phylogenomics reveals the evolutionary origins of lichenization in chlorophyte algae.</title>
        <authorList>
            <person name="Puginier C."/>
            <person name="Libourel C."/>
            <person name="Otte J."/>
            <person name="Skaloud P."/>
            <person name="Haon M."/>
            <person name="Grisel S."/>
            <person name="Petersen M."/>
            <person name="Berrin J.G."/>
            <person name="Delaux P.M."/>
            <person name="Dal Grande F."/>
            <person name="Keller J."/>
        </authorList>
    </citation>
    <scope>NUCLEOTIDE SEQUENCE [LARGE SCALE GENOMIC DNA]</scope>
    <source>
        <strain evidence="3 4">SAG 2145</strain>
    </source>
</reference>
<feature type="region of interest" description="Disordered" evidence="1">
    <location>
        <begin position="584"/>
        <end position="626"/>
    </location>
</feature>
<evidence type="ECO:0000256" key="1">
    <source>
        <dbReference type="SAM" id="MobiDB-lite"/>
    </source>
</evidence>
<feature type="compositionally biased region" description="Polar residues" evidence="1">
    <location>
        <begin position="597"/>
        <end position="606"/>
    </location>
</feature>
<feature type="compositionally biased region" description="Polar residues" evidence="1">
    <location>
        <begin position="377"/>
        <end position="390"/>
    </location>
</feature>
<keyword evidence="4" id="KW-1185">Reference proteome</keyword>
<feature type="region of interest" description="Disordered" evidence="1">
    <location>
        <begin position="129"/>
        <end position="174"/>
    </location>
</feature>
<name>A0AAW1S2D0_9CHLO</name>
<organism evidence="3 4">
    <name type="scientific">Apatococcus lobatus</name>
    <dbReference type="NCBI Taxonomy" id="904363"/>
    <lineage>
        <taxon>Eukaryota</taxon>
        <taxon>Viridiplantae</taxon>
        <taxon>Chlorophyta</taxon>
        <taxon>core chlorophytes</taxon>
        <taxon>Trebouxiophyceae</taxon>
        <taxon>Chlorellales</taxon>
        <taxon>Chlorellaceae</taxon>
        <taxon>Apatococcus</taxon>
    </lineage>
</organism>
<evidence type="ECO:0000313" key="3">
    <source>
        <dbReference type="EMBL" id="KAK9840359.1"/>
    </source>
</evidence>
<feature type="transmembrane region" description="Helical" evidence="2">
    <location>
        <begin position="59"/>
        <end position="80"/>
    </location>
</feature>
<feature type="region of interest" description="Disordered" evidence="1">
    <location>
        <begin position="319"/>
        <end position="458"/>
    </location>
</feature>
<feature type="compositionally biased region" description="Polar residues" evidence="1">
    <location>
        <begin position="139"/>
        <end position="163"/>
    </location>
</feature>
<feature type="compositionally biased region" description="Polar residues" evidence="1">
    <location>
        <begin position="428"/>
        <end position="457"/>
    </location>
</feature>
<dbReference type="Proteomes" id="UP001438707">
    <property type="component" value="Unassembled WGS sequence"/>
</dbReference>
<keyword evidence="2" id="KW-1133">Transmembrane helix</keyword>
<evidence type="ECO:0000256" key="2">
    <source>
        <dbReference type="SAM" id="Phobius"/>
    </source>
</evidence>
<feature type="transmembrane region" description="Helical" evidence="2">
    <location>
        <begin position="31"/>
        <end position="52"/>
    </location>
</feature>
<accession>A0AAW1S2D0</accession>
<feature type="compositionally biased region" description="Low complexity" evidence="1">
    <location>
        <begin position="607"/>
        <end position="616"/>
    </location>
</feature>
<gene>
    <name evidence="3" type="ORF">WJX74_008285</name>
</gene>
<protein>
    <submittedName>
        <fullName evidence="3">Uncharacterized protein</fullName>
    </submittedName>
</protein>